<dbReference type="RefSeq" id="WP_157705342.1">
    <property type="nucleotide sequence ID" value="NZ_CP022535.1"/>
</dbReference>
<dbReference type="InterPro" id="IPR036866">
    <property type="entry name" value="RibonucZ/Hydroxyglut_hydro"/>
</dbReference>
<comment type="subcellular location">
    <subcellularLocation>
        <location evidence="1">Cell membrane</location>
        <topology evidence="1">Multi-pass membrane protein</topology>
    </subcellularLocation>
</comment>
<protein>
    <submittedName>
        <fullName evidence="8">DNA uptake protein</fullName>
    </submittedName>
</protein>
<dbReference type="InterPro" id="IPR004477">
    <property type="entry name" value="ComEC_N"/>
</dbReference>
<proteinExistence type="predicted"/>
<dbReference type="Gene3D" id="3.60.15.10">
    <property type="entry name" value="Ribonuclease Z/Hydroxyacylglutathione hydrolase-like"/>
    <property type="match status" value="2"/>
</dbReference>
<dbReference type="PANTHER" id="PTHR30619:SF7">
    <property type="entry name" value="BETA-LACTAMASE DOMAIN PROTEIN"/>
    <property type="match status" value="1"/>
</dbReference>
<reference evidence="8 9" key="1">
    <citation type="submission" date="2017-07" db="EMBL/GenBank/DDBJ databases">
        <title>Complete genome sequence of Spiroplasma corruscae EC-1 (DSM 19793).</title>
        <authorList>
            <person name="Tsai Y.-M."/>
            <person name="Lo W.-S."/>
            <person name="Kuo C.-H."/>
        </authorList>
    </citation>
    <scope>NUCLEOTIDE SEQUENCE [LARGE SCALE GENOMIC DNA]</scope>
    <source>
        <strain evidence="8 9">EC-1</strain>
    </source>
</reference>
<dbReference type="KEGG" id="scou:SCORR_v1c04520"/>
<evidence type="ECO:0000256" key="1">
    <source>
        <dbReference type="ARBA" id="ARBA00004651"/>
    </source>
</evidence>
<gene>
    <name evidence="8" type="ORF">SCORR_v1c04520</name>
</gene>
<name>A0A222EPM6_9MOLU</name>
<feature type="transmembrane region" description="Helical" evidence="6">
    <location>
        <begin position="243"/>
        <end position="263"/>
    </location>
</feature>
<keyword evidence="2" id="KW-1003">Cell membrane</keyword>
<dbReference type="SMART" id="SM00849">
    <property type="entry name" value="Lactamase_B"/>
    <property type="match status" value="1"/>
</dbReference>
<dbReference type="SUPFAM" id="SSF56281">
    <property type="entry name" value="Metallo-hydrolase/oxidoreductase"/>
    <property type="match status" value="1"/>
</dbReference>
<evidence type="ECO:0000256" key="2">
    <source>
        <dbReference type="ARBA" id="ARBA00022475"/>
    </source>
</evidence>
<evidence type="ECO:0000259" key="7">
    <source>
        <dbReference type="SMART" id="SM00849"/>
    </source>
</evidence>
<feature type="transmembrane region" description="Helical" evidence="6">
    <location>
        <begin position="7"/>
        <end position="26"/>
    </location>
</feature>
<evidence type="ECO:0000256" key="3">
    <source>
        <dbReference type="ARBA" id="ARBA00022692"/>
    </source>
</evidence>
<evidence type="ECO:0000256" key="4">
    <source>
        <dbReference type="ARBA" id="ARBA00022989"/>
    </source>
</evidence>
<feature type="transmembrane region" description="Helical" evidence="6">
    <location>
        <begin position="275"/>
        <end position="294"/>
    </location>
</feature>
<keyword evidence="5 6" id="KW-0472">Membrane</keyword>
<sequence>MKSSWKLLILLLTFQLVFLIFYYIAITVTNEGIFNVVEVNEQYIIVKRLFVKYYIKVGGSNYSVGEYVYLKGELFNIDKTYVKWGFDFNEYLLKSNIKFELINTSINKRGTNNLRYYFINFMNSGNKLVNLMLFQNKKNDLIYKNLIELGIPHLVNFGGMNLYILDRIFDKKLFRSKNYYKTVKIIFLVFILFYNYILGFKLFITKSITGVLFRFLKQLKFNNLSGWNSQSLQWIILLWINPFYIYSIGFLYSILFLVFFINFFDNKYKKKKHYFYNYLLLNSLILPLQVYFNYKFLIFSSLFELFLFPIISISFIFVFFLPFFQIISNFIYDVILNLTTVLKYINISILVGNITISILIIYYISLRFMQFSSTYCNKKKIITFIMYVFSSVSIIQYNQVNYWTNSITMLNVGNGNSFLLKKNNTNIIFDAGAGYGYSETIYKNFLEYKGIRKIDLVFISHNHLDHYNQLKKIQELYKINKIYYNDNVDTYINYKNIEILNFVELGNKDENDNSIVSLLNINNTKILFMGDSTKKSESRLLLNNDFLKSIEGGIDFLQVGHHGSKTSSSNEFINTIKPKSCYISSKHEKYKNFPSDETIETLKNNKCQIFTTNSINNYEYNINTKSTKKIKKTSF</sequence>
<dbReference type="InterPro" id="IPR035681">
    <property type="entry name" value="ComA-like_MBL"/>
</dbReference>
<feature type="transmembrane region" description="Helical" evidence="6">
    <location>
        <begin position="344"/>
        <end position="364"/>
    </location>
</feature>
<keyword evidence="4 6" id="KW-1133">Transmembrane helix</keyword>
<accession>A0A222EPM6</accession>
<evidence type="ECO:0000313" key="9">
    <source>
        <dbReference type="Proteomes" id="UP000203229"/>
    </source>
</evidence>
<evidence type="ECO:0000256" key="5">
    <source>
        <dbReference type="ARBA" id="ARBA00023136"/>
    </source>
</evidence>
<organism evidence="8 9">
    <name type="scientific">Spiroplasma corruscae</name>
    <dbReference type="NCBI Taxonomy" id="216934"/>
    <lineage>
        <taxon>Bacteria</taxon>
        <taxon>Bacillati</taxon>
        <taxon>Mycoplasmatota</taxon>
        <taxon>Mollicutes</taxon>
        <taxon>Entomoplasmatales</taxon>
        <taxon>Spiroplasmataceae</taxon>
        <taxon>Spiroplasma</taxon>
    </lineage>
</organism>
<dbReference type="Proteomes" id="UP000203229">
    <property type="component" value="Chromosome"/>
</dbReference>
<dbReference type="GO" id="GO:0005886">
    <property type="term" value="C:plasma membrane"/>
    <property type="evidence" value="ECO:0007669"/>
    <property type="project" value="UniProtKB-SubCell"/>
</dbReference>
<evidence type="ECO:0000256" key="6">
    <source>
        <dbReference type="SAM" id="Phobius"/>
    </source>
</evidence>
<dbReference type="InterPro" id="IPR052159">
    <property type="entry name" value="Competence_DNA_uptake"/>
</dbReference>
<dbReference type="EMBL" id="CP022535">
    <property type="protein sequence ID" value="ASP28224.1"/>
    <property type="molecule type" value="Genomic_DNA"/>
</dbReference>
<dbReference type="PANTHER" id="PTHR30619">
    <property type="entry name" value="DNA INTERNALIZATION/COMPETENCE PROTEIN COMEC/REC2"/>
    <property type="match status" value="1"/>
</dbReference>
<keyword evidence="3 6" id="KW-0812">Transmembrane</keyword>
<dbReference type="InterPro" id="IPR001279">
    <property type="entry name" value="Metallo-B-lactamas"/>
</dbReference>
<evidence type="ECO:0000313" key="8">
    <source>
        <dbReference type="EMBL" id="ASP28224.1"/>
    </source>
</evidence>
<dbReference type="AlphaFoldDB" id="A0A222EPM6"/>
<dbReference type="CDD" id="cd07731">
    <property type="entry name" value="ComA-like_MBL-fold"/>
    <property type="match status" value="1"/>
</dbReference>
<feature type="transmembrane region" description="Helical" evidence="6">
    <location>
        <begin position="141"/>
        <end position="164"/>
    </location>
</feature>
<dbReference type="Pfam" id="PF00753">
    <property type="entry name" value="Lactamase_B"/>
    <property type="match status" value="1"/>
</dbReference>
<feature type="transmembrane region" description="Helical" evidence="6">
    <location>
        <begin position="185"/>
        <end position="204"/>
    </location>
</feature>
<feature type="transmembrane region" description="Helical" evidence="6">
    <location>
        <begin position="306"/>
        <end position="332"/>
    </location>
</feature>
<keyword evidence="9" id="KW-1185">Reference proteome</keyword>
<feature type="domain" description="Metallo-beta-lactamase" evidence="7">
    <location>
        <begin position="414"/>
        <end position="587"/>
    </location>
</feature>
<dbReference type="Pfam" id="PF03772">
    <property type="entry name" value="Competence"/>
    <property type="match status" value="1"/>
</dbReference>
<dbReference type="OrthoDB" id="9761531at2"/>